<feature type="transmembrane region" description="Helical" evidence="1">
    <location>
        <begin position="383"/>
        <end position="407"/>
    </location>
</feature>
<dbReference type="PANTHER" id="PTHR32063:SF0">
    <property type="entry name" value="SWARMING MOTILITY PROTEIN SWRC"/>
    <property type="match status" value="1"/>
</dbReference>
<dbReference type="Gene3D" id="3.30.2090.10">
    <property type="entry name" value="Multidrug efflux transporter AcrB TolC docking domain, DN and DC subdomains"/>
    <property type="match status" value="2"/>
</dbReference>
<dbReference type="InterPro" id="IPR027463">
    <property type="entry name" value="AcrB_DN_DC_subdom"/>
</dbReference>
<dbReference type="GO" id="GO:0042910">
    <property type="term" value="F:xenobiotic transmembrane transporter activity"/>
    <property type="evidence" value="ECO:0007669"/>
    <property type="project" value="TreeGrafter"/>
</dbReference>
<feature type="transmembrane region" description="Helical" evidence="1">
    <location>
        <begin position="838"/>
        <end position="861"/>
    </location>
</feature>
<feature type="transmembrane region" description="Helical" evidence="1">
    <location>
        <begin position="356"/>
        <end position="377"/>
    </location>
</feature>
<proteinExistence type="predicted"/>
<dbReference type="PANTHER" id="PTHR32063">
    <property type="match status" value="1"/>
</dbReference>
<organism evidence="2 3">
    <name type="scientific">Arsukibacterium tuosuense</name>
    <dbReference type="NCBI Taxonomy" id="1323745"/>
    <lineage>
        <taxon>Bacteria</taxon>
        <taxon>Pseudomonadati</taxon>
        <taxon>Pseudomonadota</taxon>
        <taxon>Gammaproteobacteria</taxon>
        <taxon>Chromatiales</taxon>
        <taxon>Chromatiaceae</taxon>
        <taxon>Arsukibacterium</taxon>
    </lineage>
</organism>
<protein>
    <submittedName>
        <fullName evidence="2">Multidrug efflux pump</fullName>
    </submittedName>
</protein>
<gene>
    <name evidence="2" type="ORF">SAMN06297280_0056</name>
</gene>
<feature type="transmembrane region" description="Helical" evidence="1">
    <location>
        <begin position="428"/>
        <end position="447"/>
    </location>
</feature>
<dbReference type="Proteomes" id="UP000219353">
    <property type="component" value="Unassembled WGS sequence"/>
</dbReference>
<feature type="transmembrane region" description="Helical" evidence="1">
    <location>
        <begin position="893"/>
        <end position="915"/>
    </location>
</feature>
<dbReference type="SUPFAM" id="SSF82866">
    <property type="entry name" value="Multidrug efflux transporter AcrB transmembrane domain"/>
    <property type="match status" value="2"/>
</dbReference>
<dbReference type="OrthoDB" id="5287122at2"/>
<dbReference type="Gene3D" id="3.30.70.1320">
    <property type="entry name" value="Multidrug efflux transporter AcrB pore domain like"/>
    <property type="match status" value="1"/>
</dbReference>
<dbReference type="Pfam" id="PF00873">
    <property type="entry name" value="ACR_tran"/>
    <property type="match status" value="1"/>
</dbReference>
<dbReference type="AlphaFoldDB" id="A0A285JJ35"/>
<keyword evidence="1" id="KW-0472">Membrane</keyword>
<dbReference type="SUPFAM" id="SSF82714">
    <property type="entry name" value="Multidrug efflux transporter AcrB TolC docking domain, DN and DC subdomains"/>
    <property type="match status" value="2"/>
</dbReference>
<dbReference type="RefSeq" id="WP_097112952.1">
    <property type="nucleotide sequence ID" value="NZ_OBEB01000010.1"/>
</dbReference>
<dbReference type="Gene3D" id="3.30.70.1430">
    <property type="entry name" value="Multidrug efflux transporter AcrB pore domain"/>
    <property type="match status" value="2"/>
</dbReference>
<reference evidence="3" key="1">
    <citation type="submission" date="2017-09" db="EMBL/GenBank/DDBJ databases">
        <authorList>
            <person name="Varghese N."/>
            <person name="Submissions S."/>
        </authorList>
    </citation>
    <scope>NUCLEOTIDE SEQUENCE [LARGE SCALE GENOMIC DNA]</scope>
    <source>
        <strain evidence="3">CGMCC 1.12461</strain>
    </source>
</reference>
<feature type="transmembrane region" description="Helical" evidence="1">
    <location>
        <begin position="868"/>
        <end position="887"/>
    </location>
</feature>
<accession>A0A285JJ35</accession>
<dbReference type="PRINTS" id="PR00702">
    <property type="entry name" value="ACRIFLAVINRP"/>
</dbReference>
<evidence type="ECO:0000256" key="1">
    <source>
        <dbReference type="SAM" id="Phobius"/>
    </source>
</evidence>
<dbReference type="Gene3D" id="1.20.1640.10">
    <property type="entry name" value="Multidrug efflux transporter AcrB transmembrane domain"/>
    <property type="match status" value="2"/>
</dbReference>
<evidence type="ECO:0000313" key="2">
    <source>
        <dbReference type="EMBL" id="SNY60312.1"/>
    </source>
</evidence>
<sequence>MNAIIQAAIGRSRASLMLLLFLFIAGITAYQTIPKEANPDVAIPMMYVSMSLDGISPEDGERLLVRPMEHELRSLEGIKKMTSTSSEGHASVMLEFDAGFDADQALADVRVKVDAARAKLPSEADEPTVNEINVALFPVLSVGLSGPVSESQLVYIARQLQENIEAIPEVLEVDIGGDREDMLEIVVDPQVLEGYGLDYQQLFSLVSNNNRLVAAGSLDTGAGRFAMKVPGVIENLEDVLSMPIKVDGDTVITFGDVATISRSFKDPLGFARINGQPAVVLEVKKRAGANIISTIEQTKALIDQASTQFPDGMQINYIMDQSKEVKNMLSDLLNNVLTAVVLVLILIIATMGVRSALLVGITIPGAFFAGILMIFALGYTMNIIVLFALILVAGMLVDGAVVVSELADRNLGEGQKPKEAWANAAGRMAWPIIASTATTVVVFMPLLFWPGVVGQFMKYLPATVILCLLASLFMALIFLPVMGGLTRARPAPHNVEASRAGLAYRRLLSRLLRHPGLTLAGLLGAMALIFVGYGKYNHGLEFFPEVEPESAQVWVRARGDMSIYEKDALLKQVEQRLLGLAEVKALYARSLASADGELAPDVVGTLQFQFIDWYERRKAAAILDDMRQLTDDIPGIILEFRQQQEGPAAGKPIELQVSSSEAAATEQAVEQIIRQMEQMEGFVDIEDDRSLPGIEWRIEVDRAAAARFGADVLTVGNAVQMVSNGLLLAKFRPEYASDEVDIRVRFPQFWRSLDQLGRLTIQTPRGQVALSNFVELVPAPKTSVIKRIDGNRAVTIKSDLAPGAQVSERLQALLASDLALPENVKVKTAGESADQQEAMTFLIGAFATAVFLMLMILLVQFNSWYQSLLVLSAIVFSTAGVLLGLLVNGQSFGIVMVGMGIIGLAGIVVNNNIVLIDTFNQLRQSGMSAIEAALETGCLRLRPVLLTSVTTVLGLMPMVLAVNVNLLEPSLGFGAPSTQWWTQLSSAIAGGLTFATLLTLFLTPCMLVLGEKLRPRKV</sequence>
<keyword evidence="1" id="KW-1133">Transmembrane helix</keyword>
<feature type="transmembrane region" description="Helical" evidence="1">
    <location>
        <begin position="332"/>
        <end position="349"/>
    </location>
</feature>
<dbReference type="GO" id="GO:0005886">
    <property type="term" value="C:plasma membrane"/>
    <property type="evidence" value="ECO:0007669"/>
    <property type="project" value="TreeGrafter"/>
</dbReference>
<dbReference type="Gene3D" id="3.30.70.1440">
    <property type="entry name" value="Multidrug efflux transporter AcrB pore domain"/>
    <property type="match status" value="1"/>
</dbReference>
<dbReference type="SUPFAM" id="SSF82693">
    <property type="entry name" value="Multidrug efflux transporter AcrB pore domain, PN1, PN2, PC1 and PC2 subdomains"/>
    <property type="match status" value="2"/>
</dbReference>
<feature type="transmembrane region" description="Helical" evidence="1">
    <location>
        <begin position="987"/>
        <end position="1009"/>
    </location>
</feature>
<keyword evidence="1" id="KW-0812">Transmembrane</keyword>
<dbReference type="EMBL" id="OBEB01000010">
    <property type="protein sequence ID" value="SNY60312.1"/>
    <property type="molecule type" value="Genomic_DNA"/>
</dbReference>
<feature type="transmembrane region" description="Helical" evidence="1">
    <location>
        <begin position="459"/>
        <end position="479"/>
    </location>
</feature>
<name>A0A285JJ35_9GAMM</name>
<feature type="transmembrane region" description="Helical" evidence="1">
    <location>
        <begin position="515"/>
        <end position="534"/>
    </location>
</feature>
<feature type="transmembrane region" description="Helical" evidence="1">
    <location>
        <begin position="944"/>
        <end position="967"/>
    </location>
</feature>
<evidence type="ECO:0000313" key="3">
    <source>
        <dbReference type="Proteomes" id="UP000219353"/>
    </source>
</evidence>
<keyword evidence="3" id="KW-1185">Reference proteome</keyword>
<dbReference type="InterPro" id="IPR001036">
    <property type="entry name" value="Acrflvin-R"/>
</dbReference>